<evidence type="ECO:0000256" key="1">
    <source>
        <dbReference type="SAM" id="MobiDB-lite"/>
    </source>
</evidence>
<dbReference type="GeneID" id="54365322"/>
<proteinExistence type="predicted"/>
<reference evidence="3" key="2">
    <citation type="submission" date="2020-04" db="EMBL/GenBank/DDBJ databases">
        <authorList>
            <consortium name="NCBI Genome Project"/>
        </authorList>
    </citation>
    <scope>NUCLEOTIDE SEQUENCE</scope>
    <source>
        <strain evidence="3">CBS 342.82</strain>
    </source>
</reference>
<dbReference type="AlphaFoldDB" id="A0A6J3M9Y0"/>
<organism evidence="3">
    <name type="scientific">Dissoconium aciculare CBS 342.82</name>
    <dbReference type="NCBI Taxonomy" id="1314786"/>
    <lineage>
        <taxon>Eukaryota</taxon>
        <taxon>Fungi</taxon>
        <taxon>Dikarya</taxon>
        <taxon>Ascomycota</taxon>
        <taxon>Pezizomycotina</taxon>
        <taxon>Dothideomycetes</taxon>
        <taxon>Dothideomycetidae</taxon>
        <taxon>Mycosphaerellales</taxon>
        <taxon>Dissoconiaceae</taxon>
        <taxon>Dissoconium</taxon>
    </lineage>
</organism>
<evidence type="ECO:0000313" key="3">
    <source>
        <dbReference type="RefSeq" id="XP_033461470.1"/>
    </source>
</evidence>
<dbReference type="OrthoDB" id="4364812at2759"/>
<protein>
    <submittedName>
        <fullName evidence="3">Uncharacterized protein</fullName>
    </submittedName>
</protein>
<reference evidence="3" key="3">
    <citation type="submission" date="2025-08" db="UniProtKB">
        <authorList>
            <consortium name="RefSeq"/>
        </authorList>
    </citation>
    <scope>IDENTIFICATION</scope>
    <source>
        <strain evidence="3">CBS 342.82</strain>
    </source>
</reference>
<sequence length="332" mass="38085">MNRPRSSSLLKRPVPDLGGLPLERYVLFQWNRRSLAGLDGSTRRGRLAQEYVKNGDCVRYLSDSVWAGRTPRNIPHPSEWEGILADLRTETQRHITVRDQSDYNILWLRTCYAEGSDDVHANFRKRINFDLELGYEDNFLDDSMLYSYGDDWARVFQVFPENLLQIPLTPQPLTAQPTRSRGERDEDELTPTELRQRCRANLPSTVEDQSAGLSGRYDEDDVFRDAVTNYHRGMIRGYLFLADEETMRTGLIMLVFFDSFGRAVRQKRVTDGDCHISGAWFSQSIWDYDQFLEADPGPAYQVGGICGPPFADDDVPMIETAHELMALDINAQ</sequence>
<dbReference type="RefSeq" id="XP_033461470.1">
    <property type="nucleotide sequence ID" value="XM_033607523.1"/>
</dbReference>
<feature type="region of interest" description="Disordered" evidence="1">
    <location>
        <begin position="169"/>
        <end position="192"/>
    </location>
</feature>
<accession>A0A6J3M9Y0</accession>
<evidence type="ECO:0000313" key="2">
    <source>
        <dbReference type="Proteomes" id="UP000504637"/>
    </source>
</evidence>
<reference evidence="3" key="1">
    <citation type="submission" date="2020-01" db="EMBL/GenBank/DDBJ databases">
        <authorList>
            <consortium name="DOE Joint Genome Institute"/>
            <person name="Haridas S."/>
            <person name="Albert R."/>
            <person name="Binder M."/>
            <person name="Bloem J."/>
            <person name="Labutti K."/>
            <person name="Salamov A."/>
            <person name="Andreopoulos B."/>
            <person name="Baker S.E."/>
            <person name="Barry K."/>
            <person name="Bills G."/>
            <person name="Bluhm B.H."/>
            <person name="Cannon C."/>
            <person name="Castanera R."/>
            <person name="Culley D.E."/>
            <person name="Daum C."/>
            <person name="Ezra D."/>
            <person name="Gonzalez J.B."/>
            <person name="Henrissat B."/>
            <person name="Kuo A."/>
            <person name="Liang C."/>
            <person name="Lipzen A."/>
            <person name="Lutzoni F."/>
            <person name="Magnuson J."/>
            <person name="Mondo S."/>
            <person name="Nolan M."/>
            <person name="Ohm R."/>
            <person name="Pangilinan J."/>
            <person name="Park H.-J."/>
            <person name="Ramirez L."/>
            <person name="Alfaro M."/>
            <person name="Sun H."/>
            <person name="Tritt A."/>
            <person name="Yoshinaga Y."/>
            <person name="Zwiers L.-H."/>
            <person name="Turgeon B.G."/>
            <person name="Goodwin S.B."/>
            <person name="Spatafora J.W."/>
            <person name="Crous P.W."/>
            <person name="Grigoriev I.V."/>
        </authorList>
    </citation>
    <scope>NUCLEOTIDE SEQUENCE</scope>
    <source>
        <strain evidence="3">CBS 342.82</strain>
    </source>
</reference>
<feature type="compositionally biased region" description="Low complexity" evidence="1">
    <location>
        <begin position="169"/>
        <end position="178"/>
    </location>
</feature>
<dbReference type="Proteomes" id="UP000504637">
    <property type="component" value="Unplaced"/>
</dbReference>
<name>A0A6J3M9Y0_9PEZI</name>
<keyword evidence="2" id="KW-1185">Reference proteome</keyword>
<gene>
    <name evidence="3" type="ORF">K489DRAFT_408810</name>
</gene>